<evidence type="ECO:0000313" key="1">
    <source>
        <dbReference type="EMBL" id="KAI0033871.1"/>
    </source>
</evidence>
<sequence length="914" mass="99987">MLSDIHEASSGLVARLRLAGPPCNAFGTDIDDLTVMVTYETPTRLHVVIEDTATHQFRLPTQFFPRPIGEEISAGDSDLAFNYEPSPFAFWITRKATGDTLFDTRLSSLPTAPTKALDGEVLDGFQLVFEDRYLQLTSALPLDANIYGLGEAVATSGFRRDISQNGTIQTMWARDAATPEDENMYGSHPVYLEHRINATTGASASHAVFLSSAAGADVLLTTPRGAKQSLVQYRLLGGVLDFYFFAGPTPIAAIEQYGALAGRPAWVPYWAFGFHLCRWGYADLADTRAQVERMRAASIPLEVMWNDIELYHDLRDFTTDPVGFPPEDVRAFIRELAARNQRYIPILDAAIPHVANDTDEYLPFLTGFARDVFVKNPDKTTFVGQVWPGYTVFPDWFAGGVEEWWGEAIANWSALGVEFAGLWLDMNEPASFCAGSCGTGADLTNTTPAVVFPGEPGNLVTDWPEGYDAHRWGTSGNISVDGLLTFGDSTAVRGSALAVPASVRRATRDPNDPPYAIHNGWGDLAEKTLAPNATYAGGIVDLDAHNIYGYMEERATFRALRRIRPDERPFLISRSTFASSGHWSGHWLGDNFSKWSYLRYNIQGVLQFQLFQIPMVGADTCGFNGNTDEELCNRWMSLSAFVPFYRNHNVRGAISQEPYRWDSVALASRAAIAIRYAMLPYWYTLFADVATNGTPPMRALFFEFPDEAELLSVDLQFMIGSNVLVAPVTTPNVSTVTAILPGRGHVIWREWYKHLEVAADATHNSVELNAPLGHIPVLIRGGSALLLHAQPAYTTAETRAGPYTLLISLDATGAAFGHAYVDDGISPPDTVGAIVNRTLRFDVSDSALAISSSGAYIITQTLTDITVLGVLAAPSGVRLAGGLPAVFTYEAGVRRLNITGLALSLNENVRVSWA</sequence>
<evidence type="ECO:0000313" key="2">
    <source>
        <dbReference type="Proteomes" id="UP000814128"/>
    </source>
</evidence>
<comment type="caution">
    <text evidence="1">The sequence shown here is derived from an EMBL/GenBank/DDBJ whole genome shotgun (WGS) entry which is preliminary data.</text>
</comment>
<organism evidence="1 2">
    <name type="scientific">Vararia minispora EC-137</name>
    <dbReference type="NCBI Taxonomy" id="1314806"/>
    <lineage>
        <taxon>Eukaryota</taxon>
        <taxon>Fungi</taxon>
        <taxon>Dikarya</taxon>
        <taxon>Basidiomycota</taxon>
        <taxon>Agaricomycotina</taxon>
        <taxon>Agaricomycetes</taxon>
        <taxon>Russulales</taxon>
        <taxon>Lachnocladiaceae</taxon>
        <taxon>Vararia</taxon>
    </lineage>
</organism>
<keyword evidence="2" id="KW-1185">Reference proteome</keyword>
<accession>A0ACB8QR12</accession>
<dbReference type="Proteomes" id="UP000814128">
    <property type="component" value="Unassembled WGS sequence"/>
</dbReference>
<proteinExistence type="predicted"/>
<dbReference type="EMBL" id="MU273510">
    <property type="protein sequence ID" value="KAI0033871.1"/>
    <property type="molecule type" value="Genomic_DNA"/>
</dbReference>
<reference evidence="1" key="1">
    <citation type="submission" date="2021-02" db="EMBL/GenBank/DDBJ databases">
        <authorList>
            <consortium name="DOE Joint Genome Institute"/>
            <person name="Ahrendt S."/>
            <person name="Looney B.P."/>
            <person name="Miyauchi S."/>
            <person name="Morin E."/>
            <person name="Drula E."/>
            <person name="Courty P.E."/>
            <person name="Chicoki N."/>
            <person name="Fauchery L."/>
            <person name="Kohler A."/>
            <person name="Kuo A."/>
            <person name="Labutti K."/>
            <person name="Pangilinan J."/>
            <person name="Lipzen A."/>
            <person name="Riley R."/>
            <person name="Andreopoulos W."/>
            <person name="He G."/>
            <person name="Johnson J."/>
            <person name="Barry K.W."/>
            <person name="Grigoriev I.V."/>
            <person name="Nagy L."/>
            <person name="Hibbett D."/>
            <person name="Henrissat B."/>
            <person name="Matheny P.B."/>
            <person name="Labbe J."/>
            <person name="Martin F."/>
        </authorList>
    </citation>
    <scope>NUCLEOTIDE SEQUENCE</scope>
    <source>
        <strain evidence="1">EC-137</strain>
    </source>
</reference>
<protein>
    <submittedName>
        <fullName evidence="1">Glycosyl hydrolases family 31-domain-containing protein</fullName>
    </submittedName>
</protein>
<keyword evidence="1" id="KW-0378">Hydrolase</keyword>
<name>A0ACB8QR12_9AGAM</name>
<gene>
    <name evidence="1" type="ORF">K488DRAFT_77605</name>
</gene>
<reference evidence="1" key="2">
    <citation type="journal article" date="2022" name="New Phytol.">
        <title>Evolutionary transition to the ectomycorrhizal habit in the genomes of a hyperdiverse lineage of mushroom-forming fungi.</title>
        <authorList>
            <person name="Looney B."/>
            <person name="Miyauchi S."/>
            <person name="Morin E."/>
            <person name="Drula E."/>
            <person name="Courty P.E."/>
            <person name="Kohler A."/>
            <person name="Kuo A."/>
            <person name="LaButti K."/>
            <person name="Pangilinan J."/>
            <person name="Lipzen A."/>
            <person name="Riley R."/>
            <person name="Andreopoulos W."/>
            <person name="He G."/>
            <person name="Johnson J."/>
            <person name="Nolan M."/>
            <person name="Tritt A."/>
            <person name="Barry K.W."/>
            <person name="Grigoriev I.V."/>
            <person name="Nagy L.G."/>
            <person name="Hibbett D."/>
            <person name="Henrissat B."/>
            <person name="Matheny P.B."/>
            <person name="Labbe J."/>
            <person name="Martin F.M."/>
        </authorList>
    </citation>
    <scope>NUCLEOTIDE SEQUENCE</scope>
    <source>
        <strain evidence="1">EC-137</strain>
    </source>
</reference>